<dbReference type="Pfam" id="PF00027">
    <property type="entry name" value="cNMP_binding"/>
    <property type="match status" value="1"/>
</dbReference>
<evidence type="ECO:0000313" key="6">
    <source>
        <dbReference type="EMBL" id="SBW08176.1"/>
    </source>
</evidence>
<feature type="domain" description="Cyclic nucleotide-binding" evidence="4">
    <location>
        <begin position="10"/>
        <end position="134"/>
    </location>
</feature>
<dbReference type="SMART" id="SM00100">
    <property type="entry name" value="cNMP"/>
    <property type="match status" value="1"/>
</dbReference>
<dbReference type="InterPro" id="IPR018490">
    <property type="entry name" value="cNMP-bd_dom_sf"/>
</dbReference>
<dbReference type="InterPro" id="IPR036390">
    <property type="entry name" value="WH_DNA-bd_sf"/>
</dbReference>
<dbReference type="EMBL" id="FLUN01000001">
    <property type="protein sequence ID" value="SBW08176.1"/>
    <property type="molecule type" value="Genomic_DNA"/>
</dbReference>
<gene>
    <name evidence="6" type="ORF">KL86CLO1_12410</name>
</gene>
<evidence type="ECO:0000259" key="5">
    <source>
        <dbReference type="PROSITE" id="PS51063"/>
    </source>
</evidence>
<dbReference type="SUPFAM" id="SSF51206">
    <property type="entry name" value="cAMP-binding domain-like"/>
    <property type="match status" value="1"/>
</dbReference>
<dbReference type="AlphaFoldDB" id="A0A212K930"/>
<accession>A0A212K930</accession>
<proteinExistence type="predicted"/>
<name>A0A212K930_9FIRM</name>
<dbReference type="GO" id="GO:0003677">
    <property type="term" value="F:DNA binding"/>
    <property type="evidence" value="ECO:0007669"/>
    <property type="project" value="UniProtKB-KW"/>
</dbReference>
<dbReference type="GO" id="GO:0005829">
    <property type="term" value="C:cytosol"/>
    <property type="evidence" value="ECO:0007669"/>
    <property type="project" value="TreeGrafter"/>
</dbReference>
<dbReference type="PROSITE" id="PS50042">
    <property type="entry name" value="CNMP_BINDING_3"/>
    <property type="match status" value="1"/>
</dbReference>
<dbReference type="InterPro" id="IPR050397">
    <property type="entry name" value="Env_Response_Regulators"/>
</dbReference>
<keyword evidence="2" id="KW-0238">DNA-binding</keyword>
<dbReference type="InterPro" id="IPR000595">
    <property type="entry name" value="cNMP-bd_dom"/>
</dbReference>
<organism evidence="6">
    <name type="scientific">uncultured Eubacteriales bacterium</name>
    <dbReference type="NCBI Taxonomy" id="172733"/>
    <lineage>
        <taxon>Bacteria</taxon>
        <taxon>Bacillati</taxon>
        <taxon>Bacillota</taxon>
        <taxon>Clostridia</taxon>
        <taxon>Eubacteriales</taxon>
        <taxon>environmental samples</taxon>
    </lineage>
</organism>
<dbReference type="GO" id="GO:0003700">
    <property type="term" value="F:DNA-binding transcription factor activity"/>
    <property type="evidence" value="ECO:0007669"/>
    <property type="project" value="TreeGrafter"/>
</dbReference>
<dbReference type="Gene3D" id="2.60.120.10">
    <property type="entry name" value="Jelly Rolls"/>
    <property type="match status" value="1"/>
</dbReference>
<dbReference type="SMART" id="SM00419">
    <property type="entry name" value="HTH_CRP"/>
    <property type="match status" value="1"/>
</dbReference>
<sequence length="224" mass="25225">MLELLKKSPLFAQMTERDIESCLSCSRSEIAAYEKDALIFHQGDTPRKLLVLLEGAVAVGNDSSSGKRSIVATFNQPGELFGEVFLFLSKGEYDHYAQAITPAKVLQIPKEFLYHTCGEDCAHHQTMISNMLSILARKAYFLNQRLQIVSCATLRQKIAKVLLQNRTPNGRVSLPMNREELADFLNTARPSLSRELMRMQEEGLITVDRRAILVPDDEALQELL</sequence>
<dbReference type="InterPro" id="IPR012318">
    <property type="entry name" value="HTH_CRP"/>
</dbReference>
<keyword evidence="3" id="KW-0804">Transcription</keyword>
<evidence type="ECO:0000256" key="1">
    <source>
        <dbReference type="ARBA" id="ARBA00023015"/>
    </source>
</evidence>
<feature type="domain" description="HTH crp-type" evidence="5">
    <location>
        <begin position="152"/>
        <end position="218"/>
    </location>
</feature>
<evidence type="ECO:0000256" key="3">
    <source>
        <dbReference type="ARBA" id="ARBA00023163"/>
    </source>
</evidence>
<reference evidence="6" key="1">
    <citation type="submission" date="2016-04" db="EMBL/GenBank/DDBJ databases">
        <authorList>
            <person name="Evans L.H."/>
            <person name="Alamgir A."/>
            <person name="Owens N."/>
            <person name="Weber N.D."/>
            <person name="Virtaneva K."/>
            <person name="Barbian K."/>
            <person name="Babar A."/>
            <person name="Rosenke K."/>
        </authorList>
    </citation>
    <scope>NUCLEOTIDE SEQUENCE</scope>
    <source>
        <strain evidence="6">86</strain>
    </source>
</reference>
<dbReference type="InterPro" id="IPR014710">
    <property type="entry name" value="RmlC-like_jellyroll"/>
</dbReference>
<dbReference type="PANTHER" id="PTHR24567:SF58">
    <property type="entry name" value="CYCLIC AMP-BINDING REGULATORY PROTEIN"/>
    <property type="match status" value="1"/>
</dbReference>
<evidence type="ECO:0000256" key="2">
    <source>
        <dbReference type="ARBA" id="ARBA00023125"/>
    </source>
</evidence>
<dbReference type="SUPFAM" id="SSF46785">
    <property type="entry name" value="Winged helix' DNA-binding domain"/>
    <property type="match status" value="1"/>
</dbReference>
<protein>
    <submittedName>
        <fullName evidence="6">Cyclic nucleotide-binding domain protein</fullName>
    </submittedName>
</protein>
<dbReference type="Pfam" id="PF13545">
    <property type="entry name" value="HTH_Crp_2"/>
    <property type="match status" value="1"/>
</dbReference>
<dbReference type="CDD" id="cd00038">
    <property type="entry name" value="CAP_ED"/>
    <property type="match status" value="1"/>
</dbReference>
<keyword evidence="1" id="KW-0805">Transcription regulation</keyword>
<evidence type="ECO:0000259" key="4">
    <source>
        <dbReference type="PROSITE" id="PS50042"/>
    </source>
</evidence>
<dbReference type="PROSITE" id="PS51063">
    <property type="entry name" value="HTH_CRP_2"/>
    <property type="match status" value="1"/>
</dbReference>
<dbReference type="PANTHER" id="PTHR24567">
    <property type="entry name" value="CRP FAMILY TRANSCRIPTIONAL REGULATORY PROTEIN"/>
    <property type="match status" value="1"/>
</dbReference>